<dbReference type="GO" id="GO:0008270">
    <property type="term" value="F:zinc ion binding"/>
    <property type="evidence" value="ECO:0007669"/>
    <property type="project" value="UniProtKB-KW"/>
</dbReference>
<evidence type="ECO:0000256" key="1">
    <source>
        <dbReference type="PROSITE-ProRule" id="PRU00325"/>
    </source>
</evidence>
<evidence type="ECO:0000313" key="4">
    <source>
        <dbReference type="Proteomes" id="UP001501729"/>
    </source>
</evidence>
<feature type="domain" description="SWIM-type" evidence="2">
    <location>
        <begin position="17"/>
        <end position="54"/>
    </location>
</feature>
<evidence type="ECO:0000259" key="2">
    <source>
        <dbReference type="PROSITE" id="PS50966"/>
    </source>
</evidence>
<proteinExistence type="predicted"/>
<dbReference type="GeneID" id="68615727"/>
<reference evidence="3 4" key="1">
    <citation type="journal article" date="2019" name="Int. J. Syst. Evol. Microbiol.">
        <title>The Global Catalogue of Microorganisms (GCM) 10K type strain sequencing project: providing services to taxonomists for standard genome sequencing and annotation.</title>
        <authorList>
            <consortium name="The Broad Institute Genomics Platform"/>
            <consortium name="The Broad Institute Genome Sequencing Center for Infectious Disease"/>
            <person name="Wu L."/>
            <person name="Ma J."/>
        </authorList>
    </citation>
    <scope>NUCLEOTIDE SEQUENCE [LARGE SCALE GENOMIC DNA]</scope>
    <source>
        <strain evidence="3 4">JCM 17504</strain>
    </source>
</reference>
<dbReference type="RefSeq" id="WP_227777048.1">
    <property type="nucleotide sequence ID" value="NZ_BAABKX010000019.1"/>
</dbReference>
<dbReference type="Proteomes" id="UP001501729">
    <property type="component" value="Unassembled WGS sequence"/>
</dbReference>
<dbReference type="AlphaFoldDB" id="A0AAV3UP37"/>
<keyword evidence="1" id="KW-0479">Metal-binding</keyword>
<keyword evidence="1" id="KW-0863">Zinc-finger</keyword>
<comment type="caution">
    <text evidence="3">The sequence shown here is derived from an EMBL/GenBank/DDBJ whole genome shotgun (WGS) entry which is preliminary data.</text>
</comment>
<accession>A0AAV3UP37</accession>
<dbReference type="PROSITE" id="PS50966">
    <property type="entry name" value="ZF_SWIM"/>
    <property type="match status" value="1"/>
</dbReference>
<organism evidence="3 4">
    <name type="scientific">Haladaptatus pallidirubidus</name>
    <dbReference type="NCBI Taxonomy" id="1008152"/>
    <lineage>
        <taxon>Archaea</taxon>
        <taxon>Methanobacteriati</taxon>
        <taxon>Methanobacteriota</taxon>
        <taxon>Stenosarchaea group</taxon>
        <taxon>Halobacteria</taxon>
        <taxon>Halobacteriales</taxon>
        <taxon>Haladaptataceae</taxon>
        <taxon>Haladaptatus</taxon>
    </lineage>
</organism>
<protein>
    <recommendedName>
        <fullName evidence="2">SWIM-type domain-containing protein</fullName>
    </recommendedName>
</protein>
<evidence type="ECO:0000313" key="3">
    <source>
        <dbReference type="EMBL" id="GAA5061278.1"/>
    </source>
</evidence>
<keyword evidence="4" id="KW-1185">Reference proteome</keyword>
<dbReference type="InterPro" id="IPR007527">
    <property type="entry name" value="Znf_SWIM"/>
</dbReference>
<dbReference type="EMBL" id="BAABKX010000019">
    <property type="protein sequence ID" value="GAA5061278.1"/>
    <property type="molecule type" value="Genomic_DNA"/>
</dbReference>
<gene>
    <name evidence="3" type="ORF">GCM10025751_47380</name>
</gene>
<sequence>MVEVTNQSHEKPVEHQYTVSIDDGTDDLMTCTCPHHVHRAAYCKHMAAVENATDDGTLDAFPSDDDETDKRETAECDCDGLVWLRVLAVRAGRPQETAELTTASARNFNSVSDY</sequence>
<dbReference type="Pfam" id="PF04434">
    <property type="entry name" value="SWIM"/>
    <property type="match status" value="1"/>
</dbReference>
<name>A0AAV3UP37_9EURY</name>
<keyword evidence="1" id="KW-0862">Zinc</keyword>